<gene>
    <name evidence="1" type="ORF">PPROV_000998200</name>
</gene>
<evidence type="ECO:0000313" key="2">
    <source>
        <dbReference type="Proteomes" id="UP000660262"/>
    </source>
</evidence>
<accession>A0A830HVK7</accession>
<proteinExistence type="predicted"/>
<dbReference type="AlphaFoldDB" id="A0A830HVK7"/>
<name>A0A830HVK7_9CHLO</name>
<comment type="caution">
    <text evidence="1">The sequence shown here is derived from an EMBL/GenBank/DDBJ whole genome shotgun (WGS) entry which is preliminary data.</text>
</comment>
<reference evidence="1" key="1">
    <citation type="submission" date="2020-10" db="EMBL/GenBank/DDBJ databases">
        <title>Unveiling of a novel bifunctional photoreceptor, Dualchrome1, isolated from a cosmopolitan green alga.</title>
        <authorList>
            <person name="Suzuki S."/>
            <person name="Kawachi M."/>
        </authorList>
    </citation>
    <scope>NUCLEOTIDE SEQUENCE</scope>
    <source>
        <strain evidence="1">NIES 2893</strain>
    </source>
</reference>
<organism evidence="1 2">
    <name type="scientific">Pycnococcus provasolii</name>
    <dbReference type="NCBI Taxonomy" id="41880"/>
    <lineage>
        <taxon>Eukaryota</taxon>
        <taxon>Viridiplantae</taxon>
        <taxon>Chlorophyta</taxon>
        <taxon>Pseudoscourfieldiophyceae</taxon>
        <taxon>Pseudoscourfieldiales</taxon>
        <taxon>Pycnococcaceae</taxon>
        <taxon>Pycnococcus</taxon>
    </lineage>
</organism>
<evidence type="ECO:0000313" key="1">
    <source>
        <dbReference type="EMBL" id="GHP11254.1"/>
    </source>
</evidence>
<dbReference type="Proteomes" id="UP000660262">
    <property type="component" value="Unassembled WGS sequence"/>
</dbReference>
<keyword evidence="2" id="KW-1185">Reference proteome</keyword>
<dbReference type="EMBL" id="BNJQ01000033">
    <property type="protein sequence ID" value="GHP11254.1"/>
    <property type="molecule type" value="Genomic_DNA"/>
</dbReference>
<sequence length="114" mass="12774">MASASNTWKLFSVAHGFDCDVAGDCDASPPEPCLCTFIRPRFGSYNACLETELEQTAQGPPQDDIEDYYRLRKIDLRDQLAAMGCAKSDTEVLNSQSYSVWCKCHAAPDWDRRT</sequence>
<protein>
    <submittedName>
        <fullName evidence="1">Uncharacterized protein</fullName>
    </submittedName>
</protein>